<evidence type="ECO:0000313" key="1">
    <source>
        <dbReference type="EMBL" id="KAH9792678.1"/>
    </source>
</evidence>
<gene>
    <name evidence="1" type="ORF">KPL71_004227</name>
</gene>
<organism evidence="1 2">
    <name type="scientific">Citrus sinensis</name>
    <name type="common">Sweet orange</name>
    <name type="synonym">Citrus aurantium var. sinensis</name>
    <dbReference type="NCBI Taxonomy" id="2711"/>
    <lineage>
        <taxon>Eukaryota</taxon>
        <taxon>Viridiplantae</taxon>
        <taxon>Streptophyta</taxon>
        <taxon>Embryophyta</taxon>
        <taxon>Tracheophyta</taxon>
        <taxon>Spermatophyta</taxon>
        <taxon>Magnoliopsida</taxon>
        <taxon>eudicotyledons</taxon>
        <taxon>Gunneridae</taxon>
        <taxon>Pentapetalae</taxon>
        <taxon>rosids</taxon>
        <taxon>malvids</taxon>
        <taxon>Sapindales</taxon>
        <taxon>Rutaceae</taxon>
        <taxon>Aurantioideae</taxon>
        <taxon>Citrus</taxon>
    </lineage>
</organism>
<reference evidence="2" key="1">
    <citation type="journal article" date="2023" name="Hortic. Res.">
        <title>A chromosome-level phased genome enabling allele-level studies in sweet orange: a case study on citrus Huanglongbing tolerance.</title>
        <authorList>
            <person name="Wu B."/>
            <person name="Yu Q."/>
            <person name="Deng Z."/>
            <person name="Duan Y."/>
            <person name="Luo F."/>
            <person name="Gmitter F. Jr."/>
        </authorList>
    </citation>
    <scope>NUCLEOTIDE SEQUENCE [LARGE SCALE GENOMIC DNA]</scope>
    <source>
        <strain evidence="2">cv. Valencia</strain>
    </source>
</reference>
<accession>A0ACB8N3G0</accession>
<dbReference type="Proteomes" id="UP000829398">
    <property type="component" value="Chromosome 2"/>
</dbReference>
<protein>
    <submittedName>
        <fullName evidence="1">Uncharacterized protein</fullName>
    </submittedName>
</protein>
<dbReference type="EMBL" id="CM039171">
    <property type="protein sequence ID" value="KAH9792678.1"/>
    <property type="molecule type" value="Genomic_DNA"/>
</dbReference>
<keyword evidence="2" id="KW-1185">Reference proteome</keyword>
<evidence type="ECO:0000313" key="2">
    <source>
        <dbReference type="Proteomes" id="UP000829398"/>
    </source>
</evidence>
<comment type="caution">
    <text evidence="1">The sequence shown here is derived from an EMBL/GenBank/DDBJ whole genome shotgun (WGS) entry which is preliminary data.</text>
</comment>
<proteinExistence type="predicted"/>
<name>A0ACB8N3G0_CITSI</name>
<sequence>MATKTEEPSTSTLVVDESSDDNNDDQGSQTEPVPPVPPVSENSSKPSSSPWFTFDDIPRHKWQGRHQEFAAWIDVQMTKPHAQTQNVLHEFCSRFTGSLRDWFESLGEYIQLQLIQTTIATTLLVIYEQFIGEPVVSTKASRKEYHQMKCCSLKRHHLEMHCKRMSMLYYKLNGFNDPSLKHVFAASLPPELQPELQRQLTAFNLDIANVSLGKIFQLTMLCLDKICEQKDFFKDLIEHKEPFASACKKPYLKIQCKDDKKCTCLTSKKKHFQKHLHRSSSKKSKKPYRYFRKKDSSQFRKKKHNRCFICNKRGHFARNCPNKSTKIQLLLIPPFPKSSLNFVLKITHSLLPLWKNEQFFIHLSFKLNKDVNPTKATHPGMPPTDLSLTKQECTQLLQQGLIEPTPSDWACQAFYVEKWSELVRGKKRLVIDYQPLNAFLKDDKFPLPKIQSLFIHLQGTKVFSRCNLAFHQKTVPKQPYVSLMLIISRQSYPSILKLLPLYFKKQWLRSFPQFSIML</sequence>